<evidence type="ECO:0000313" key="1">
    <source>
        <dbReference type="EMBL" id="KAJ2807947.1"/>
    </source>
</evidence>
<name>A0ACC1LHY6_9FUNG</name>
<gene>
    <name evidence="1" type="ORF">H4S07_003496</name>
</gene>
<comment type="caution">
    <text evidence="1">The sequence shown here is derived from an EMBL/GenBank/DDBJ whole genome shotgun (WGS) entry which is preliminary data.</text>
</comment>
<sequence>MSTENPIEEFVPDQVTVHSASIDEVIDDINLAITKLGGFDNFKAFEKISEDTLNSASNINAWPSSQRAMGVEANSFLQYCKEHNGKYVTIEIMQRYNEENRWVAKANTSLDAPAWAPPAT</sequence>
<reference evidence="1" key="1">
    <citation type="submission" date="2022-07" db="EMBL/GenBank/DDBJ databases">
        <title>Phylogenomic reconstructions and comparative analyses of Kickxellomycotina fungi.</title>
        <authorList>
            <person name="Reynolds N.K."/>
            <person name="Stajich J.E."/>
            <person name="Barry K."/>
            <person name="Grigoriev I.V."/>
            <person name="Crous P."/>
            <person name="Smith M.E."/>
        </authorList>
    </citation>
    <scope>NUCLEOTIDE SEQUENCE</scope>
    <source>
        <strain evidence="1">CBS 102833</strain>
    </source>
</reference>
<protein>
    <submittedName>
        <fullName evidence="1">Uncharacterized protein</fullName>
    </submittedName>
</protein>
<accession>A0ACC1LHY6</accession>
<evidence type="ECO:0000313" key="2">
    <source>
        <dbReference type="Proteomes" id="UP001140096"/>
    </source>
</evidence>
<feature type="non-terminal residue" evidence="1">
    <location>
        <position position="120"/>
    </location>
</feature>
<dbReference type="Proteomes" id="UP001140096">
    <property type="component" value="Unassembled WGS sequence"/>
</dbReference>
<organism evidence="1 2">
    <name type="scientific">Coemansia furcata</name>
    <dbReference type="NCBI Taxonomy" id="417177"/>
    <lineage>
        <taxon>Eukaryota</taxon>
        <taxon>Fungi</taxon>
        <taxon>Fungi incertae sedis</taxon>
        <taxon>Zoopagomycota</taxon>
        <taxon>Kickxellomycotina</taxon>
        <taxon>Kickxellomycetes</taxon>
        <taxon>Kickxellales</taxon>
        <taxon>Kickxellaceae</taxon>
        <taxon>Coemansia</taxon>
    </lineage>
</organism>
<dbReference type="EMBL" id="JANBUP010001147">
    <property type="protein sequence ID" value="KAJ2807947.1"/>
    <property type="molecule type" value="Genomic_DNA"/>
</dbReference>
<proteinExistence type="predicted"/>
<keyword evidence="2" id="KW-1185">Reference proteome</keyword>